<organism evidence="1 2">
    <name type="scientific">Acinetobacter larvae</name>
    <dbReference type="NCBI Taxonomy" id="1789224"/>
    <lineage>
        <taxon>Bacteria</taxon>
        <taxon>Pseudomonadati</taxon>
        <taxon>Pseudomonadota</taxon>
        <taxon>Gammaproteobacteria</taxon>
        <taxon>Moraxellales</taxon>
        <taxon>Moraxellaceae</taxon>
        <taxon>Acinetobacter</taxon>
    </lineage>
</organism>
<sequence length="253" mass="29500">MLCGVLYGHALYAETVKTLEQKIISQYYQDDFQGGRFEADQYNRQIADGIKKIISQQPNSSFRYDFKALRQKNMLRLFYSPDHKLKIYNLDTSSGGSMRFFENMIQYKVADKVQQQKLANIALLRRVGQTRLGEQVVYLLVDSAIHSSCEGDSTLRAYTLGEHGLTEAKVFKTQQQTLSKIAVPYNCKAFRPQDSFYQDYSKIYQEMIRFSADTQFIDIRILDKNLVPQDQYFRYQKQGDIFQYRGIVPSTTR</sequence>
<dbReference type="EMBL" id="CP016895">
    <property type="protein sequence ID" value="AOA57935.1"/>
    <property type="molecule type" value="Genomic_DNA"/>
</dbReference>
<evidence type="ECO:0000313" key="1">
    <source>
        <dbReference type="EMBL" id="AOA57935.1"/>
    </source>
</evidence>
<dbReference type="KEGG" id="ala:BFG52_05935"/>
<keyword evidence="2" id="KW-1185">Reference proteome</keyword>
<name>A0A1B2LYD4_9GAMM</name>
<protein>
    <submittedName>
        <fullName evidence="1">Uncharacterized protein</fullName>
    </submittedName>
</protein>
<dbReference type="Proteomes" id="UP000093391">
    <property type="component" value="Chromosome"/>
</dbReference>
<gene>
    <name evidence="1" type="ORF">BFG52_05935</name>
</gene>
<accession>A0A1B2LYD4</accession>
<evidence type="ECO:0000313" key="2">
    <source>
        <dbReference type="Proteomes" id="UP000093391"/>
    </source>
</evidence>
<reference evidence="1 2" key="1">
    <citation type="submission" date="2016-08" db="EMBL/GenBank/DDBJ databases">
        <authorList>
            <person name="Seilhamer J.J."/>
        </authorList>
    </citation>
    <scope>NUCLEOTIDE SEQUENCE [LARGE SCALE GENOMIC DNA]</scope>
    <source>
        <strain evidence="1 2">BRTC-1</strain>
    </source>
</reference>
<dbReference type="STRING" id="1789224.BFG52_05935"/>
<proteinExistence type="predicted"/>
<dbReference type="AlphaFoldDB" id="A0A1B2LYD4"/>